<evidence type="ECO:0000256" key="1">
    <source>
        <dbReference type="SAM" id="Coils"/>
    </source>
</evidence>
<dbReference type="InParanoid" id="A0A0V0R3D0"/>
<evidence type="ECO:0000256" key="2">
    <source>
        <dbReference type="SAM" id="MobiDB-lite"/>
    </source>
</evidence>
<dbReference type="AlphaFoldDB" id="A0A0V0R3D0"/>
<organism evidence="3 4">
    <name type="scientific">Pseudocohnilembus persalinus</name>
    <name type="common">Ciliate</name>
    <dbReference type="NCBI Taxonomy" id="266149"/>
    <lineage>
        <taxon>Eukaryota</taxon>
        <taxon>Sar</taxon>
        <taxon>Alveolata</taxon>
        <taxon>Ciliophora</taxon>
        <taxon>Intramacronucleata</taxon>
        <taxon>Oligohymenophorea</taxon>
        <taxon>Scuticociliatia</taxon>
        <taxon>Philasterida</taxon>
        <taxon>Pseudocohnilembidae</taxon>
        <taxon>Pseudocohnilembus</taxon>
    </lineage>
</organism>
<keyword evidence="1" id="KW-0175">Coiled coil</keyword>
<sequence length="741" mass="88041">MGNSSVSRLDQKENNLIPNLSFINENYSNFILKNKHLQSINEIQDSNIICSLMVESIIQNVDNYVDEQQFKQLIPQHSVLKTFNLLEFGLFQGILQHELPGNTDIEDLEPISCQKEFWRRQAADKIDKEKLNDKILLHSLPDPQSPTQIQLRQQEEEKRQEIIRKKLEQEEIDKNMSKKLLKEKKIEAQEIIEKKLYEDEKKKHKFYSNQFAIKEVENMNKPYSQDEQDYKLICSMSKEEVDSMAERLRMFKLKELENIKQMDENIKKQKAMQRLQLIQIQKYEGQQYTYDYDGKLMLQQKQKVDNVLGLELESKVNQNSLKRNVDYLNQDNLNDFVDEQVGYLPQNINNDLKLQKGIKLIQENNDMGLQGPNFQEEPELLDNLIEENLNYPLKSENIDIIKRKQQQKLQFYQQKKNLEIEKKLEELKNIPASQYYYRKTQEQNLKENQAKKIRMTKEQYQQWAQGLKQKEKDKNQENQSLDNYQSTIINSENQNLRSQINKSLSKVHDYHNYHSQRYAQSDKISKKKFDYEKTYIDGGAISIHNQDIFDQNERFKYLYGKNRLYRNKNVDEIDKPQIKPLKNSISMLQMSNQNLQEKKATLERKNSQLKHQKQKKEQKKYNNSSSDTSIQKSDSDFEQIIKNQYQDNKLVLPLIYSPKPEPFQKSQSLGMLSKLPRNRYSNMKLEESMKFQNKNYYQAKKDDTISSLYSDKVQNIKNGKILDSILTKVINKSSGHYNSLN</sequence>
<dbReference type="EMBL" id="LDAU01000055">
    <property type="protein sequence ID" value="KRX09012.1"/>
    <property type="molecule type" value="Genomic_DNA"/>
</dbReference>
<keyword evidence="4" id="KW-1185">Reference proteome</keyword>
<feature type="coiled-coil region" evidence="1">
    <location>
        <begin position="401"/>
        <end position="494"/>
    </location>
</feature>
<protein>
    <submittedName>
        <fullName evidence="3">Uncharacterized protein</fullName>
    </submittedName>
</protein>
<comment type="caution">
    <text evidence="3">The sequence shown here is derived from an EMBL/GenBank/DDBJ whole genome shotgun (WGS) entry which is preliminary data.</text>
</comment>
<dbReference type="Proteomes" id="UP000054937">
    <property type="component" value="Unassembled WGS sequence"/>
</dbReference>
<feature type="region of interest" description="Disordered" evidence="2">
    <location>
        <begin position="604"/>
        <end position="633"/>
    </location>
</feature>
<proteinExistence type="predicted"/>
<evidence type="ECO:0000313" key="4">
    <source>
        <dbReference type="Proteomes" id="UP000054937"/>
    </source>
</evidence>
<name>A0A0V0R3D0_PSEPJ</name>
<accession>A0A0V0R3D0</accession>
<gene>
    <name evidence="3" type="ORF">PPERSA_01899</name>
</gene>
<evidence type="ECO:0000313" key="3">
    <source>
        <dbReference type="EMBL" id="KRX09012.1"/>
    </source>
</evidence>
<feature type="compositionally biased region" description="Basic residues" evidence="2">
    <location>
        <begin position="607"/>
        <end position="618"/>
    </location>
</feature>
<reference evidence="3 4" key="1">
    <citation type="journal article" date="2015" name="Sci. Rep.">
        <title>Genome of the facultative scuticociliatosis pathogen Pseudocohnilembus persalinus provides insight into its virulence through horizontal gene transfer.</title>
        <authorList>
            <person name="Xiong J."/>
            <person name="Wang G."/>
            <person name="Cheng J."/>
            <person name="Tian M."/>
            <person name="Pan X."/>
            <person name="Warren A."/>
            <person name="Jiang C."/>
            <person name="Yuan D."/>
            <person name="Miao W."/>
        </authorList>
    </citation>
    <scope>NUCLEOTIDE SEQUENCE [LARGE SCALE GENOMIC DNA]</scope>
    <source>
        <strain evidence="3">36N120E</strain>
    </source>
</reference>